<feature type="domain" description="Alcohol dehydrogenase iron-type/glycerol dehydrogenase GldA" evidence="2">
    <location>
        <begin position="6"/>
        <end position="169"/>
    </location>
</feature>
<sequence length="377" mass="42545">MRQKEYFGFNSISKLKEIIDIESPSKIFLVTGKSSYEKSGAKDKIENILKGNIDYQIFNDFSNNPKYTDLRKGISKFKSEEFDMIIAIGGGSVIDMAKSINILAKQDHPPEKYILKQKKLADKSIPLCAIPTTSGTGSEATHFSVIYYNETKYSLANQNIFPDYVVLDPELTFSLSEYITASTGMDALCQAVESYWSVNSTEKSKKFAEKAIKILLKNINETVNNPGKLNRKKMMLGANYAGKAINISKTTAPHAFSYIVTSKCNVPHGHAVSLFLGEILIHNSELDQNEIVDYRGKEYVRGVVNDINQFFYSLNSKEARDNIYELMINIGLETSLSKLCKDVKVKDLIEGVNQERLKNNPVYINNIREIFNRIIAF</sequence>
<dbReference type="GO" id="GO:0017000">
    <property type="term" value="P:antibiotic biosynthetic process"/>
    <property type="evidence" value="ECO:0007669"/>
    <property type="project" value="InterPro"/>
</dbReference>
<gene>
    <name evidence="4" type="ordered locus">Halsa_0041</name>
</gene>
<dbReference type="KEGG" id="has:Halsa_0041"/>
<dbReference type="Pfam" id="PF25137">
    <property type="entry name" value="ADH_Fe_C"/>
    <property type="match status" value="1"/>
</dbReference>
<dbReference type="Gene3D" id="3.40.50.1970">
    <property type="match status" value="1"/>
</dbReference>
<dbReference type="InterPro" id="IPR001670">
    <property type="entry name" value="ADH_Fe/GldA"/>
</dbReference>
<reference evidence="4 5" key="1">
    <citation type="submission" date="2010-11" db="EMBL/GenBank/DDBJ databases">
        <title>Complete sequence of Halanaerobium sp. sapolanicus.</title>
        <authorList>
            <consortium name="US DOE Joint Genome Institute"/>
            <person name="Lucas S."/>
            <person name="Copeland A."/>
            <person name="Lapidus A."/>
            <person name="Cheng J.-F."/>
            <person name="Bruce D."/>
            <person name="Goodwin L."/>
            <person name="Pitluck S."/>
            <person name="Davenport K."/>
            <person name="Detter J.C."/>
            <person name="Han C."/>
            <person name="Tapia R."/>
            <person name="Land M."/>
            <person name="Hauser L."/>
            <person name="Jeffries C."/>
            <person name="Kyrpides N."/>
            <person name="Ivanova N."/>
            <person name="Mikhailova N."/>
            <person name="Begemann M.B."/>
            <person name="Mormile M.R."/>
            <person name="Wall J.D."/>
            <person name="Elias D.A."/>
            <person name="Woyke T."/>
        </authorList>
    </citation>
    <scope>NUCLEOTIDE SEQUENCE [LARGE SCALE GENOMIC DNA]</scope>
    <source>
        <strain evidence="5">sapolanicus</strain>
    </source>
</reference>
<dbReference type="RefSeq" id="WP_013404647.1">
    <property type="nucleotide sequence ID" value="NC_014654.1"/>
</dbReference>
<dbReference type="InterPro" id="IPR039697">
    <property type="entry name" value="Alcohol_dehydrogenase_Fe"/>
</dbReference>
<dbReference type="InterPro" id="IPR035873">
    <property type="entry name" value="PhpC"/>
</dbReference>
<proteinExistence type="predicted"/>
<evidence type="ECO:0000256" key="1">
    <source>
        <dbReference type="ARBA" id="ARBA00023002"/>
    </source>
</evidence>
<name>E4RNK6_HALHG</name>
<dbReference type="FunFam" id="3.40.50.1970:FF:000003">
    <property type="entry name" value="Alcohol dehydrogenase, iron-containing"/>
    <property type="match status" value="1"/>
</dbReference>
<dbReference type="SUPFAM" id="SSF56796">
    <property type="entry name" value="Dehydroquinate synthase-like"/>
    <property type="match status" value="1"/>
</dbReference>
<dbReference type="OrthoDB" id="9804734at2"/>
<keyword evidence="5" id="KW-1185">Reference proteome</keyword>
<dbReference type="InterPro" id="IPR056798">
    <property type="entry name" value="ADH_Fe_C"/>
</dbReference>
<feature type="domain" description="Fe-containing alcohol dehydrogenase-like C-terminal" evidence="3">
    <location>
        <begin position="180"/>
        <end position="339"/>
    </location>
</feature>
<dbReference type="SMR" id="E4RNK6"/>
<accession>E4RNK6</accession>
<evidence type="ECO:0000313" key="5">
    <source>
        <dbReference type="Proteomes" id="UP000007434"/>
    </source>
</evidence>
<organism evidence="4 5">
    <name type="scientific">Halanaerobium hydrogeniformans</name>
    <name type="common">Halanaerobium sp. (strain sapolanicus)</name>
    <dbReference type="NCBI Taxonomy" id="656519"/>
    <lineage>
        <taxon>Bacteria</taxon>
        <taxon>Bacillati</taxon>
        <taxon>Bacillota</taxon>
        <taxon>Clostridia</taxon>
        <taxon>Halanaerobiales</taxon>
        <taxon>Halanaerobiaceae</taxon>
        <taxon>Halanaerobium</taxon>
    </lineage>
</organism>
<evidence type="ECO:0000313" key="4">
    <source>
        <dbReference type="EMBL" id="ADQ13541.1"/>
    </source>
</evidence>
<dbReference type="Gene3D" id="1.20.1090.10">
    <property type="entry name" value="Dehydroquinate synthase-like - alpha domain"/>
    <property type="match status" value="1"/>
</dbReference>
<dbReference type="GO" id="GO:0004022">
    <property type="term" value="F:alcohol dehydrogenase (NAD+) activity"/>
    <property type="evidence" value="ECO:0007669"/>
    <property type="project" value="TreeGrafter"/>
</dbReference>
<evidence type="ECO:0000259" key="2">
    <source>
        <dbReference type="Pfam" id="PF00465"/>
    </source>
</evidence>
<dbReference type="eggNOG" id="COG1454">
    <property type="taxonomic scope" value="Bacteria"/>
</dbReference>
<dbReference type="Proteomes" id="UP000007434">
    <property type="component" value="Chromosome"/>
</dbReference>
<dbReference type="CDD" id="cd08182">
    <property type="entry name" value="HEPD"/>
    <property type="match status" value="1"/>
</dbReference>
<dbReference type="HOGENOM" id="CLU_007207_0_0_9"/>
<dbReference type="PANTHER" id="PTHR11496:SF103">
    <property type="entry name" value="DEHYDROGENASE, PUTATIVE-RELATED"/>
    <property type="match status" value="1"/>
</dbReference>
<dbReference type="AlphaFoldDB" id="E4RNK6"/>
<dbReference type="GO" id="GO:0046872">
    <property type="term" value="F:metal ion binding"/>
    <property type="evidence" value="ECO:0007669"/>
    <property type="project" value="InterPro"/>
</dbReference>
<keyword evidence="1" id="KW-0560">Oxidoreductase</keyword>
<dbReference type="STRING" id="656519.Halsa_0041"/>
<dbReference type="EMBL" id="CP002304">
    <property type="protein sequence ID" value="ADQ13541.1"/>
    <property type="molecule type" value="Genomic_DNA"/>
</dbReference>
<protein>
    <submittedName>
        <fullName evidence="4">Iron-containing alcohol dehydrogenase</fullName>
    </submittedName>
</protein>
<dbReference type="PANTHER" id="PTHR11496">
    <property type="entry name" value="ALCOHOL DEHYDROGENASE"/>
    <property type="match status" value="1"/>
</dbReference>
<evidence type="ECO:0000259" key="3">
    <source>
        <dbReference type="Pfam" id="PF25137"/>
    </source>
</evidence>
<reference evidence="4 5" key="2">
    <citation type="journal article" date="2011" name="J. Bacteriol.">
        <title>Complete Genome Sequence of the Haloalkaliphilic, Hydrogen Producing Halanaerobium hydrogenoformans.</title>
        <authorList>
            <person name="Brown S.D."/>
            <person name="Begemann M.B."/>
            <person name="Mormile M.R."/>
            <person name="Wall J.D."/>
            <person name="Han C.S."/>
            <person name="Goodwin L.A."/>
            <person name="Pitluck S."/>
            <person name="Land M.L."/>
            <person name="Hauser L.J."/>
            <person name="Elias D.A."/>
        </authorList>
    </citation>
    <scope>NUCLEOTIDE SEQUENCE [LARGE SCALE GENOMIC DNA]</scope>
    <source>
        <strain evidence="5">sapolanicus</strain>
    </source>
</reference>
<dbReference type="Pfam" id="PF00465">
    <property type="entry name" value="Fe-ADH"/>
    <property type="match status" value="1"/>
</dbReference>